<reference evidence="2 3" key="1">
    <citation type="journal article" date="2007" name="Virus Genes">
        <title>Genome sequence of Leucania seperata nucleopolyhedrovirus.</title>
        <authorList>
            <person name="Xiao H."/>
            <person name="Qi Y."/>
        </authorList>
    </citation>
    <scope>NUCLEOTIDE SEQUENCE [LARGE SCALE GENOMIC DNA]</scope>
    <source>
        <strain evidence="2 3">AH1</strain>
    </source>
</reference>
<dbReference type="CAZy" id="CBM14">
    <property type="family name" value="Carbohydrate-Binding Module Family 14"/>
</dbReference>
<proteinExistence type="predicted"/>
<dbReference type="GeneID" id="5176272"/>
<dbReference type="SUPFAM" id="SSF57625">
    <property type="entry name" value="Invertebrate chitin-binding proteins"/>
    <property type="match status" value="1"/>
</dbReference>
<sequence length="95" mass="11079">MWFLLLIFILLKIMVFHKLNKMMNMGPNDHRVCPAGYHGFNADPFDCNGYYMCPHAIHFLCQPQEQFDLDTQTCQPVDLFLETGCVGRLNRNLLL</sequence>
<protein>
    <submittedName>
        <fullName evidence="2">ORF14</fullName>
    </submittedName>
</protein>
<dbReference type="GO" id="GO:0005576">
    <property type="term" value="C:extracellular region"/>
    <property type="evidence" value="ECO:0007669"/>
    <property type="project" value="InterPro"/>
</dbReference>
<name>Q0ILA5_NPVLS</name>
<dbReference type="Gene3D" id="2.170.140.10">
    <property type="entry name" value="Chitin binding domain"/>
    <property type="match status" value="1"/>
</dbReference>
<dbReference type="Proteomes" id="UP000201737">
    <property type="component" value="Segment"/>
</dbReference>
<dbReference type="RefSeq" id="YP_758311.1">
    <property type="nucleotide sequence ID" value="NC_008348.1"/>
</dbReference>
<reference evidence="2 3" key="2">
    <citation type="journal article" date="2007" name="Virus Res.">
        <title>P13 of Leucania separata multiple nuclear polyhedrosis virus affected the polyhedra and budded virions yields of AcMNPV.</title>
        <authorList>
            <person name="Du E.Q."/>
            <person name="Yan F."/>
            <person name="Jin W.X."/>
            <person name="Lu N."/>
            <person name="Xiao H.Z."/>
            <person name="Lu S.Y."/>
            <person name="Qi Y.P."/>
        </authorList>
    </citation>
    <scope>NUCLEOTIDE SEQUENCE [LARGE SCALE GENOMIC DNA]</scope>
    <source>
        <strain evidence="2 3">AH1</strain>
    </source>
</reference>
<keyword evidence="3" id="KW-1185">Reference proteome</keyword>
<dbReference type="KEGG" id="vg:5176272"/>
<feature type="domain" description="Chitin-binding type-2" evidence="1">
    <location>
        <begin position="30"/>
        <end position="87"/>
    </location>
</feature>
<dbReference type="SMART" id="SM00494">
    <property type="entry name" value="ChtBD2"/>
    <property type="match status" value="1"/>
</dbReference>
<evidence type="ECO:0000313" key="3">
    <source>
        <dbReference type="Proteomes" id="UP000201737"/>
    </source>
</evidence>
<dbReference type="PROSITE" id="PS50940">
    <property type="entry name" value="CHIT_BIND_II"/>
    <property type="match status" value="1"/>
</dbReference>
<dbReference type="InterPro" id="IPR036508">
    <property type="entry name" value="Chitin-bd_dom_sf"/>
</dbReference>
<accession>Q0ILA5</accession>
<evidence type="ECO:0000313" key="2">
    <source>
        <dbReference type="EMBL" id="AAR28778.1"/>
    </source>
</evidence>
<organism evidence="2 3">
    <name type="scientific">Leucania separata nucleopolyhedrovirus</name>
    <name type="common">LsNPV</name>
    <dbReference type="NCBI Taxonomy" id="1307956"/>
    <lineage>
        <taxon>Viruses</taxon>
        <taxon>Viruses incertae sedis</taxon>
        <taxon>Naldaviricetes</taxon>
        <taxon>Lefavirales</taxon>
        <taxon>Baculoviridae</taxon>
        <taxon>Alphabaculovirus</taxon>
        <taxon>Alphabaculovirus leseparatae</taxon>
    </lineage>
</organism>
<dbReference type="EMBL" id="AY394490">
    <property type="protein sequence ID" value="AAR28778.1"/>
    <property type="molecule type" value="Genomic_DNA"/>
</dbReference>
<dbReference type="GO" id="GO:0008061">
    <property type="term" value="F:chitin binding"/>
    <property type="evidence" value="ECO:0007669"/>
    <property type="project" value="InterPro"/>
</dbReference>
<dbReference type="InterPro" id="IPR002557">
    <property type="entry name" value="Chitin-bd_dom"/>
</dbReference>
<organismHost>
    <name type="scientific">Lepidoptera</name>
    <name type="common">moths &amp; butterflies</name>
    <dbReference type="NCBI Taxonomy" id="7088"/>
</organismHost>
<dbReference type="OrthoDB" id="24819at10239"/>
<evidence type="ECO:0000259" key="1">
    <source>
        <dbReference type="PROSITE" id="PS50940"/>
    </source>
</evidence>